<evidence type="ECO:0000256" key="5">
    <source>
        <dbReference type="ARBA" id="ARBA00023163"/>
    </source>
</evidence>
<evidence type="ECO:0000256" key="4">
    <source>
        <dbReference type="ARBA" id="ARBA00023125"/>
    </source>
</evidence>
<dbReference type="InterPro" id="IPR001867">
    <property type="entry name" value="OmpR/PhoB-type_DNA-bd"/>
</dbReference>
<keyword evidence="3" id="KW-0805">Transcription regulation</keyword>
<feature type="modified residue" description="4-aspartylphosphate" evidence="6">
    <location>
        <position position="49"/>
    </location>
</feature>
<dbReference type="InterPro" id="IPR036388">
    <property type="entry name" value="WH-like_DNA-bd_sf"/>
</dbReference>
<evidence type="ECO:0000313" key="10">
    <source>
        <dbReference type="EMBL" id="MBL0427442.1"/>
    </source>
</evidence>
<evidence type="ECO:0000313" key="11">
    <source>
        <dbReference type="Proteomes" id="UP000622707"/>
    </source>
</evidence>
<feature type="domain" description="Response regulatory" evidence="8">
    <location>
        <begin position="1"/>
        <end position="117"/>
    </location>
</feature>
<keyword evidence="2" id="KW-0902">Two-component regulatory system</keyword>
<dbReference type="InterPro" id="IPR039420">
    <property type="entry name" value="WalR-like"/>
</dbReference>
<evidence type="ECO:0000256" key="2">
    <source>
        <dbReference type="ARBA" id="ARBA00023012"/>
    </source>
</evidence>
<dbReference type="PANTHER" id="PTHR48111">
    <property type="entry name" value="REGULATOR OF RPOS"/>
    <property type="match status" value="1"/>
</dbReference>
<dbReference type="Proteomes" id="UP000622707">
    <property type="component" value="Unassembled WGS sequence"/>
</dbReference>
<keyword evidence="5" id="KW-0804">Transcription</keyword>
<gene>
    <name evidence="10" type="ORF">JI746_20180</name>
</gene>
<dbReference type="SUPFAM" id="SSF46894">
    <property type="entry name" value="C-terminal effector domain of the bipartite response regulators"/>
    <property type="match status" value="1"/>
</dbReference>
<reference evidence="10 11" key="1">
    <citation type="journal article" date="2017" name="Int. J. Syst. Evol. Microbiol.">
        <title>Ramlibacter alkalitolerans sp. nov., alkali-tolerant bacterium isolated from soil of ginseng.</title>
        <authorList>
            <person name="Lee D.H."/>
            <person name="Cha C.J."/>
        </authorList>
    </citation>
    <scope>NUCLEOTIDE SEQUENCE [LARGE SCALE GENOMIC DNA]</scope>
    <source>
        <strain evidence="10 11">KACC 19305</strain>
    </source>
</reference>
<dbReference type="PANTHER" id="PTHR48111:SF1">
    <property type="entry name" value="TWO-COMPONENT RESPONSE REGULATOR ORR33"/>
    <property type="match status" value="1"/>
</dbReference>
<proteinExistence type="predicted"/>
<protein>
    <submittedName>
        <fullName evidence="10">Response regulator transcription factor</fullName>
    </submittedName>
</protein>
<dbReference type="EMBL" id="JAEQND010000011">
    <property type="protein sequence ID" value="MBL0427442.1"/>
    <property type="molecule type" value="Genomic_DNA"/>
</dbReference>
<dbReference type="Gene3D" id="3.40.50.2300">
    <property type="match status" value="1"/>
</dbReference>
<keyword evidence="1 6" id="KW-0597">Phosphoprotein</keyword>
<dbReference type="Gene3D" id="1.10.10.10">
    <property type="entry name" value="Winged helix-like DNA-binding domain superfamily/Winged helix DNA-binding domain"/>
    <property type="match status" value="1"/>
</dbReference>
<evidence type="ECO:0000256" key="6">
    <source>
        <dbReference type="PROSITE-ProRule" id="PRU00169"/>
    </source>
</evidence>
<dbReference type="SMART" id="SM00862">
    <property type="entry name" value="Trans_reg_C"/>
    <property type="match status" value="1"/>
</dbReference>
<dbReference type="InterPro" id="IPR001789">
    <property type="entry name" value="Sig_transdc_resp-reg_receiver"/>
</dbReference>
<evidence type="ECO:0000256" key="3">
    <source>
        <dbReference type="ARBA" id="ARBA00023015"/>
    </source>
</evidence>
<comment type="caution">
    <text evidence="10">The sequence shown here is derived from an EMBL/GenBank/DDBJ whole genome shotgun (WGS) entry which is preliminary data.</text>
</comment>
<dbReference type="CDD" id="cd00383">
    <property type="entry name" value="trans_reg_C"/>
    <property type="match status" value="1"/>
</dbReference>
<keyword evidence="11" id="KW-1185">Reference proteome</keyword>
<accession>A0ABS1JT92</accession>
<evidence type="ECO:0000259" key="8">
    <source>
        <dbReference type="PROSITE" id="PS50110"/>
    </source>
</evidence>
<dbReference type="Pfam" id="PF00486">
    <property type="entry name" value="Trans_reg_C"/>
    <property type="match status" value="1"/>
</dbReference>
<name>A0ABS1JT92_9BURK</name>
<feature type="domain" description="OmpR/PhoB-type" evidence="9">
    <location>
        <begin position="124"/>
        <end position="216"/>
    </location>
</feature>
<organism evidence="10 11">
    <name type="scientific">Ramlibacter alkalitolerans</name>
    <dbReference type="NCBI Taxonomy" id="2039631"/>
    <lineage>
        <taxon>Bacteria</taxon>
        <taxon>Pseudomonadati</taxon>
        <taxon>Pseudomonadota</taxon>
        <taxon>Betaproteobacteria</taxon>
        <taxon>Burkholderiales</taxon>
        <taxon>Comamonadaceae</taxon>
        <taxon>Ramlibacter</taxon>
    </lineage>
</organism>
<evidence type="ECO:0000259" key="9">
    <source>
        <dbReference type="PROSITE" id="PS51755"/>
    </source>
</evidence>
<dbReference type="InterPro" id="IPR016032">
    <property type="entry name" value="Sig_transdc_resp-reg_C-effctor"/>
</dbReference>
<evidence type="ECO:0000256" key="1">
    <source>
        <dbReference type="ARBA" id="ARBA00022553"/>
    </source>
</evidence>
<dbReference type="PROSITE" id="PS50110">
    <property type="entry name" value="RESPONSE_REGULATORY"/>
    <property type="match status" value="1"/>
</dbReference>
<dbReference type="InterPro" id="IPR011006">
    <property type="entry name" value="CheY-like_superfamily"/>
</dbReference>
<feature type="DNA-binding region" description="OmpR/PhoB-type" evidence="7">
    <location>
        <begin position="124"/>
        <end position="216"/>
    </location>
</feature>
<dbReference type="SUPFAM" id="SSF52172">
    <property type="entry name" value="CheY-like"/>
    <property type="match status" value="1"/>
</dbReference>
<dbReference type="SMART" id="SM00448">
    <property type="entry name" value="REC"/>
    <property type="match status" value="1"/>
</dbReference>
<dbReference type="Pfam" id="PF00072">
    <property type="entry name" value="Response_reg"/>
    <property type="match status" value="1"/>
</dbReference>
<dbReference type="PROSITE" id="PS51755">
    <property type="entry name" value="OMPR_PHOB"/>
    <property type="match status" value="1"/>
</dbReference>
<evidence type="ECO:0000256" key="7">
    <source>
        <dbReference type="PROSITE-ProRule" id="PRU01091"/>
    </source>
</evidence>
<keyword evidence="4 7" id="KW-0238">DNA-binding</keyword>
<sequence>MLIVEDDPVTAVVLGGMLLKLGAAAAVRQQAASAWDALSAQHYDLVFLDLSLGSHDGEALLRQLRGGDATQARPPVVVITGRHDIDARLHLLEAGADQFVMKPFDLRELQALVGEVFRRRAPADGAPGPGELELDPVQRVCHYRGRLVVLTRVEFDILLCLARSFPQAVPATGLLHDAGDGAPGVTALHVHVHHLRQKLHHAAIETVRGVGYRLADRQRADATLQALAA</sequence>
<dbReference type="RefSeq" id="WP_201692065.1">
    <property type="nucleotide sequence ID" value="NZ_JAEQND010000011.1"/>
</dbReference>